<keyword evidence="2" id="KW-1185">Reference proteome</keyword>
<protein>
    <submittedName>
        <fullName evidence="1">Ferritin-like domain-containing protein</fullName>
    </submittedName>
</protein>
<accession>A0A7G7G4I1</accession>
<reference evidence="1 2" key="1">
    <citation type="journal article" date="2018" name="Int. J. Syst. Evol. Microbiol.">
        <title>Adhaeribacter swui sp. nov., isolated from wet mud.</title>
        <authorList>
            <person name="Kim D.U."/>
            <person name="Kim K.W."/>
            <person name="Kang M.S."/>
            <person name="Kim J.Y."/>
            <person name="Jang J.H."/>
            <person name="Kim M.K."/>
        </authorList>
    </citation>
    <scope>NUCLEOTIDE SEQUENCE [LARGE SCALE GENOMIC DNA]</scope>
    <source>
        <strain evidence="1 2">KCTC 52873</strain>
    </source>
</reference>
<dbReference type="KEGG" id="aswu:HUW51_04725"/>
<dbReference type="PANTHER" id="PTHR31694">
    <property type="entry name" value="DESICCATION-LIKE PROTEIN"/>
    <property type="match status" value="1"/>
</dbReference>
<organism evidence="1 2">
    <name type="scientific">Adhaeribacter swui</name>
    <dbReference type="NCBI Taxonomy" id="2086471"/>
    <lineage>
        <taxon>Bacteria</taxon>
        <taxon>Pseudomonadati</taxon>
        <taxon>Bacteroidota</taxon>
        <taxon>Cytophagia</taxon>
        <taxon>Cytophagales</taxon>
        <taxon>Hymenobacteraceae</taxon>
        <taxon>Adhaeribacter</taxon>
    </lineage>
</organism>
<dbReference type="CDD" id="cd00657">
    <property type="entry name" value="Ferritin_like"/>
    <property type="match status" value="1"/>
</dbReference>
<dbReference type="Pfam" id="PF13668">
    <property type="entry name" value="Ferritin_2"/>
    <property type="match status" value="1"/>
</dbReference>
<dbReference type="EMBL" id="CP055156">
    <property type="protein sequence ID" value="QNF32065.1"/>
    <property type="molecule type" value="Genomic_DNA"/>
</dbReference>
<dbReference type="AlphaFoldDB" id="A0A7G7G4I1"/>
<sequence>MSKIINPRDKKADNTLDISSPLQRRSFIKYAGAGAALSALILSGCNDDDDGKFNGVVYQPPTPPPNPNEIPAVNLGSGDTGILNYAYALEQLEAAFYDMLVKSTTFNTTFTNATERAVLTDIRDHEVAHRDFFKSVLGNAAIPALTPDFSLVNMADRNVVLMAARTFEDVGVAAYNGAGKLLTMATNLALAGKIVSVEARHAAEIREMLKQNTFAARGGASPKPGDENIINDKGLDLALMPNEVLALAKPFIKNDINASSLPTS</sequence>
<dbReference type="SUPFAM" id="SSF47240">
    <property type="entry name" value="Ferritin-like"/>
    <property type="match status" value="1"/>
</dbReference>
<proteinExistence type="predicted"/>
<name>A0A7G7G4I1_9BACT</name>
<dbReference type="InterPro" id="IPR052965">
    <property type="entry name" value="Pigment-catalase-like"/>
</dbReference>
<evidence type="ECO:0000313" key="1">
    <source>
        <dbReference type="EMBL" id="QNF32065.1"/>
    </source>
</evidence>
<dbReference type="Proteomes" id="UP000515237">
    <property type="component" value="Chromosome"/>
</dbReference>
<dbReference type="RefSeq" id="WP_185272846.1">
    <property type="nucleotide sequence ID" value="NZ_CP055156.1"/>
</dbReference>
<dbReference type="InterPro" id="IPR009078">
    <property type="entry name" value="Ferritin-like_SF"/>
</dbReference>
<dbReference type="PANTHER" id="PTHR31694:SF26">
    <property type="entry name" value="OS05G0151100 PROTEIN"/>
    <property type="match status" value="1"/>
</dbReference>
<evidence type="ECO:0000313" key="2">
    <source>
        <dbReference type="Proteomes" id="UP000515237"/>
    </source>
</evidence>
<gene>
    <name evidence="1" type="ORF">HUW51_04725</name>
</gene>